<evidence type="ECO:0000256" key="5">
    <source>
        <dbReference type="ARBA" id="ARBA00022776"/>
    </source>
</evidence>
<evidence type="ECO:0000256" key="11">
    <source>
        <dbReference type="ARBA" id="ARBA00030523"/>
    </source>
</evidence>
<keyword evidence="7" id="KW-0159">Chromosome partition</keyword>
<evidence type="ECO:0000256" key="6">
    <source>
        <dbReference type="ARBA" id="ARBA00022803"/>
    </source>
</evidence>
<comment type="function">
    <text evidence="10">Required for association of the cohesin complex with chromatin during interphase. Plays a role in sister chromatid cohesion and normal progression through prometaphase.</text>
</comment>
<comment type="similarity">
    <text evidence="2">Belongs to the SCC4/mau-2 family.</text>
</comment>
<evidence type="ECO:0000313" key="14">
    <source>
        <dbReference type="EMBL" id="CAD7273698.1"/>
    </source>
</evidence>
<keyword evidence="8" id="KW-0539">Nucleus</keyword>
<dbReference type="Proteomes" id="UP000678499">
    <property type="component" value="Unassembled WGS sequence"/>
</dbReference>
<dbReference type="GO" id="GO:0005654">
    <property type="term" value="C:nucleoplasm"/>
    <property type="evidence" value="ECO:0007669"/>
    <property type="project" value="UniProtKB-SubCell"/>
</dbReference>
<dbReference type="FunFam" id="2.60.120.920:FF:000001">
    <property type="entry name" value="neuralized-like protein 4 isoform X1"/>
    <property type="match status" value="2"/>
</dbReference>
<evidence type="ECO:0000256" key="7">
    <source>
        <dbReference type="ARBA" id="ARBA00022829"/>
    </source>
</evidence>
<evidence type="ECO:0000259" key="13">
    <source>
        <dbReference type="PROSITE" id="PS51065"/>
    </source>
</evidence>
<dbReference type="EMBL" id="CAJPEX010000161">
    <property type="protein sequence ID" value="CAG0913850.1"/>
    <property type="molecule type" value="Genomic_DNA"/>
</dbReference>
<protein>
    <recommendedName>
        <fullName evidence="3">MAU2 chromatid cohesion factor homolog</fullName>
    </recommendedName>
    <alternativeName>
        <fullName evidence="11">Cohesin loading complex subunit SCC4 homolog</fullName>
    </alternativeName>
</protein>
<dbReference type="EMBL" id="OA882198">
    <property type="protein sequence ID" value="CAD7273698.1"/>
    <property type="molecule type" value="Genomic_DNA"/>
</dbReference>
<dbReference type="InterPro" id="IPR019440">
    <property type="entry name" value="MAU2"/>
</dbReference>
<dbReference type="CDD" id="cd12887">
    <property type="entry name" value="SPRY_NHR_like"/>
    <property type="match status" value="3"/>
</dbReference>
<dbReference type="PROSITE" id="PS51065">
    <property type="entry name" value="NHR"/>
    <property type="match status" value="5"/>
</dbReference>
<feature type="domain" description="NHR" evidence="13">
    <location>
        <begin position="1176"/>
        <end position="1346"/>
    </location>
</feature>
<gene>
    <name evidence="14" type="ORF">NMOB1V02_LOCUS1571</name>
</gene>
<feature type="region of interest" description="Disordered" evidence="12">
    <location>
        <begin position="630"/>
        <end position="686"/>
    </location>
</feature>
<feature type="domain" description="NHR" evidence="13">
    <location>
        <begin position="1378"/>
        <end position="1549"/>
    </location>
</feature>
<dbReference type="PANTHER" id="PTHR21394">
    <property type="entry name" value="MAU2 CHROMATID COHESION FACTOR HOMOLOG"/>
    <property type="match status" value="1"/>
</dbReference>
<keyword evidence="5" id="KW-0498">Mitosis</keyword>
<keyword evidence="9" id="KW-0131">Cell cycle</keyword>
<accession>A0A7R9G916</accession>
<dbReference type="InterPro" id="IPR006573">
    <property type="entry name" value="NHR_dom"/>
</dbReference>
<keyword evidence="4" id="KW-0132">Cell division</keyword>
<comment type="subcellular location">
    <subcellularLocation>
        <location evidence="1">Nucleus</location>
        <location evidence="1">Nucleoplasm</location>
    </subcellularLocation>
</comment>
<reference evidence="14" key="1">
    <citation type="submission" date="2020-11" db="EMBL/GenBank/DDBJ databases">
        <authorList>
            <person name="Tran Van P."/>
        </authorList>
    </citation>
    <scope>NUCLEOTIDE SEQUENCE</scope>
</reference>
<evidence type="ECO:0000256" key="3">
    <source>
        <dbReference type="ARBA" id="ARBA00017198"/>
    </source>
</evidence>
<keyword evidence="15" id="KW-1185">Reference proteome</keyword>
<evidence type="ECO:0000256" key="8">
    <source>
        <dbReference type="ARBA" id="ARBA00023242"/>
    </source>
</evidence>
<dbReference type="GO" id="GO:0051301">
    <property type="term" value="P:cell division"/>
    <property type="evidence" value="ECO:0007669"/>
    <property type="project" value="UniProtKB-KW"/>
</dbReference>
<feature type="compositionally biased region" description="Low complexity" evidence="12">
    <location>
        <begin position="664"/>
        <end position="682"/>
    </location>
</feature>
<organism evidence="14">
    <name type="scientific">Notodromas monacha</name>
    <dbReference type="NCBI Taxonomy" id="399045"/>
    <lineage>
        <taxon>Eukaryota</taxon>
        <taxon>Metazoa</taxon>
        <taxon>Ecdysozoa</taxon>
        <taxon>Arthropoda</taxon>
        <taxon>Crustacea</taxon>
        <taxon>Oligostraca</taxon>
        <taxon>Ostracoda</taxon>
        <taxon>Podocopa</taxon>
        <taxon>Podocopida</taxon>
        <taxon>Cypridocopina</taxon>
        <taxon>Cypridoidea</taxon>
        <taxon>Cyprididae</taxon>
        <taxon>Notodromas</taxon>
    </lineage>
</organism>
<dbReference type="OrthoDB" id="5565328at2759"/>
<dbReference type="Gene3D" id="1.25.40.10">
    <property type="entry name" value="Tetratricopeptide repeat domain"/>
    <property type="match status" value="2"/>
</dbReference>
<dbReference type="InterPro" id="IPR011990">
    <property type="entry name" value="TPR-like_helical_dom_sf"/>
</dbReference>
<evidence type="ECO:0000256" key="2">
    <source>
        <dbReference type="ARBA" id="ARBA00008585"/>
    </source>
</evidence>
<feature type="domain" description="NHR" evidence="13">
    <location>
        <begin position="957"/>
        <end position="1131"/>
    </location>
</feature>
<dbReference type="Gene3D" id="2.60.120.920">
    <property type="match status" value="5"/>
</dbReference>
<dbReference type="Pfam" id="PF10345">
    <property type="entry name" value="Cohesin_load"/>
    <property type="match status" value="1"/>
</dbReference>
<evidence type="ECO:0000256" key="10">
    <source>
        <dbReference type="ARBA" id="ARBA00025632"/>
    </source>
</evidence>
<dbReference type="SUPFAM" id="SSF48452">
    <property type="entry name" value="TPR-like"/>
    <property type="match status" value="1"/>
</dbReference>
<evidence type="ECO:0000256" key="4">
    <source>
        <dbReference type="ARBA" id="ARBA00022618"/>
    </source>
</evidence>
<keyword evidence="6" id="KW-0802">TPR repeat</keyword>
<sequence>MDSWYLALLGLAEHFRTIKPPDYRRCIQCLMAVFHAKPPPKVEARTHLQLGTILYTHTKNIDLAKTHLEQAWLLSQNLTSFDDVKFEAASLLAEVTEHLHQDALDAASSAAALPGAPGSNDAKAILRKALELSQATHVYWHCRLLFQLAQMHAKEKDYASALGLLGVGIDYSQGSSAQFTRILFTLSKAMLLLTSGGMVEAADVLNQGGTFLEAFTGSSHQKEYLKVFFLVLQVCHYLMVGQVKSVKPGLKQLQQSVQTITQPNWPNDEDLASATCIADNFMWLPKEHMCVLVYLVTISHSMQAGYMEKAQKYSEKALAQVEKMKGESGDKRPLLLNFQRMILEHMVLCQLVMGHRGLALRELNNLCHLLYFPDTNSSADKALKKYLTQLRRSTRPQMHALLGLCAMSLDELDIAERQFATAVQGSNVALATKPELIVFVHLNMAIIRLMKSQMQGNPQQIVSNEDAEIVERLADPERIPQHSHGLRAAGLYVRGLHAFLGGRFNEAKSFLRDTLKMANAEDLNRLTSISLVLLGHIFLALNNSRESSNMVTPAMQLASKIPDATIQLWAASIQRRLYRVCGDTNREQECLNLAQGFSQGLSRDQEEAKVLPEHALLLWLGDTDAAVKPPPFVPAGNAQEPPGHPRVAPGPASNPHLSMHVAMAASSPSSSASASPSSSSSSGVRHQMMHNPHLLAHHQTHISHQTQSVAQVQQLPFIYNPYNMLTNNMVLDFVPKEPGGAEEQFLSVEMLEHAKCRLRCSGRTRFSLLIMLFHAKCGRNVILSEDGISAERLNNKEFNDGIVFSESPLKVGVPVNVLITETSERWTGGIKIGVVGTNPSALENVPVVYLDICGPLWLLVGDSVLEKGMIGGTYDGPNLDDLDKGDVITVKRTSDNRCEVNVRNSQTHQIGSDLPPEVFLVVELYGRCTGVRLLDSVSAENRREVLVEEPTISLTGSPRFHPACCGLNVKLSSDRLAACRRSSDVDYANGVLFTEFPLKPDEIFRVRVDGQVDKWTGNVEIGVSLRGPDEFGSDFPLPVTMTRLTEGGVVMFSSRHVHFNGSVVKQDYSSCDLDELQVDDEIGVSVKSNGAVHFYVDGVDQGCAFNFQRAEKVWGVVDMFGKTNAVKIMPASSEISGSNNCAEVWDSSSSEDDSEDTEKLSDSAWDEYVDSPRPGLLLNHQLHGKNAAVCCNGKSAFRMRAEATYNEAVVVSQRPLRSGVTERIRINRLVPRWEGSLEIGVIGVNPSTIAHCGRLRSLPEIKGCEIWTWSGASVFKNREVQPSRFSFDLDNICEAATIGIKYEAPGSIRFFVGNVDVGIAFTDLPQEVWLIADLYGKCAAISIVTGDYMDAEECNQLFQRFLGLNDDGCCDSDEPFREVRLEARKNSNVCLTHNNTLATRHRSFTRGVVLAEKPLTLLDPSFGFMITKVENSWPGSFTIGVIPKRFIPDCEWNAGGNILLQSLTNPDGFGVQHNKYDERCLVAQVSEPYMSSVKPGCTVELRLDFLGISVFIDDVMLGLMFSLRGYTTGDWVPFVDLHGSVVQVKTFGSIKEKERLLRQCPFPVPVEPAKPLESHPAGEIRLIPMQCITMDVQGMLNMEMDFEDAPRIVLSENGTKALRIDGIGPAWVALSQPIIPDLPIRIRIDSVDESLKSSLVVGFIWGTSMEFPQPVGSVLNRGSNLMVARNSIFMKKSDNSNYTAAPLAESLEELKSSDVLEVLFEDEDQLYVYLNRSKLLGSSPIRSDNCDNSCSLRRKPLWMFINLYGRVRGVTVGTVKDSHLLNGPQSECVQ</sequence>
<dbReference type="GO" id="GO:0007064">
    <property type="term" value="P:mitotic sister chromatid cohesion"/>
    <property type="evidence" value="ECO:0007669"/>
    <property type="project" value="InterPro"/>
</dbReference>
<dbReference type="GO" id="GO:0007059">
    <property type="term" value="P:chromosome segregation"/>
    <property type="evidence" value="ECO:0007669"/>
    <property type="project" value="UniProtKB-KW"/>
</dbReference>
<name>A0A7R9G916_9CRUS</name>
<feature type="domain" description="NHR" evidence="13">
    <location>
        <begin position="770"/>
        <end position="936"/>
    </location>
</feature>
<feature type="region of interest" description="Disordered" evidence="12">
    <location>
        <begin position="1135"/>
        <end position="1162"/>
    </location>
</feature>
<evidence type="ECO:0000313" key="15">
    <source>
        <dbReference type="Proteomes" id="UP000678499"/>
    </source>
</evidence>
<proteinExistence type="inferred from homology"/>
<dbReference type="Pfam" id="PF07177">
    <property type="entry name" value="Neuralized"/>
    <property type="match status" value="5"/>
</dbReference>
<evidence type="ECO:0000256" key="12">
    <source>
        <dbReference type="SAM" id="MobiDB-lite"/>
    </source>
</evidence>
<evidence type="ECO:0000256" key="9">
    <source>
        <dbReference type="ARBA" id="ARBA00023306"/>
    </source>
</evidence>
<dbReference type="SMART" id="SM00588">
    <property type="entry name" value="NEUZ"/>
    <property type="match status" value="3"/>
</dbReference>
<feature type="domain" description="NHR" evidence="13">
    <location>
        <begin position="1597"/>
        <end position="1775"/>
    </location>
</feature>
<evidence type="ECO:0000256" key="1">
    <source>
        <dbReference type="ARBA" id="ARBA00004642"/>
    </source>
</evidence>
<dbReference type="InterPro" id="IPR043136">
    <property type="entry name" value="B30.2/SPRY_sf"/>
</dbReference>